<feature type="region of interest" description="Disordered" evidence="10">
    <location>
        <begin position="1"/>
        <end position="117"/>
    </location>
</feature>
<proteinExistence type="inferred from homology"/>
<evidence type="ECO:0000256" key="10">
    <source>
        <dbReference type="SAM" id="MobiDB-lite"/>
    </source>
</evidence>
<dbReference type="PANTHER" id="PTHR24356">
    <property type="entry name" value="SERINE/THREONINE-PROTEIN KINASE"/>
    <property type="match status" value="1"/>
</dbReference>
<dbReference type="Gene3D" id="3.30.200.20">
    <property type="entry name" value="Phosphorylase Kinase, domain 1"/>
    <property type="match status" value="1"/>
</dbReference>
<evidence type="ECO:0000256" key="3">
    <source>
        <dbReference type="ARBA" id="ARBA00022527"/>
    </source>
</evidence>
<evidence type="ECO:0000313" key="13">
    <source>
        <dbReference type="Proteomes" id="UP000217199"/>
    </source>
</evidence>
<evidence type="ECO:0000256" key="5">
    <source>
        <dbReference type="ARBA" id="ARBA00022741"/>
    </source>
</evidence>
<dbReference type="EC" id="2.7.11.1" evidence="2"/>
<dbReference type="Gene3D" id="1.10.510.10">
    <property type="entry name" value="Transferase(Phosphotransferase) domain 1"/>
    <property type="match status" value="1"/>
</dbReference>
<dbReference type="GO" id="GO:0035556">
    <property type="term" value="P:intracellular signal transduction"/>
    <property type="evidence" value="ECO:0007669"/>
    <property type="project" value="TreeGrafter"/>
</dbReference>
<feature type="compositionally biased region" description="Low complexity" evidence="10">
    <location>
        <begin position="17"/>
        <end position="42"/>
    </location>
</feature>
<dbReference type="InParanoid" id="A0A286UHH0"/>
<dbReference type="PROSITE" id="PS00108">
    <property type="entry name" value="PROTEIN_KINASE_ST"/>
    <property type="match status" value="1"/>
</dbReference>
<organism evidence="12 13">
    <name type="scientific">Pyrrhoderma noxium</name>
    <dbReference type="NCBI Taxonomy" id="2282107"/>
    <lineage>
        <taxon>Eukaryota</taxon>
        <taxon>Fungi</taxon>
        <taxon>Dikarya</taxon>
        <taxon>Basidiomycota</taxon>
        <taxon>Agaricomycotina</taxon>
        <taxon>Agaricomycetes</taxon>
        <taxon>Hymenochaetales</taxon>
        <taxon>Hymenochaetaceae</taxon>
        <taxon>Pyrrhoderma</taxon>
    </lineage>
</organism>
<evidence type="ECO:0000256" key="8">
    <source>
        <dbReference type="ARBA" id="ARBA00047899"/>
    </source>
</evidence>
<gene>
    <name evidence="12" type="ORF">PNOK_0574800</name>
</gene>
<protein>
    <recommendedName>
        <fullName evidence="2">non-specific serine/threonine protein kinase</fullName>
        <ecNumber evidence="2">2.7.11.1</ecNumber>
    </recommendedName>
</protein>
<dbReference type="STRING" id="2282107.A0A286UHH0"/>
<sequence length="776" mass="85279">MIRVEVNNPSPDPPHHPSLSDLSRNASVISSSSSSSSTGSVVLHTPRSRPVRAFSSPRSCSRDAPATPRASKPPAYLAKELGLNEDNGSSADLKKRAQSRSKSRARTTKSRNKGSYSTVVRAIYPPTEQEYAIKILDKGHLKRVNKTSTAIAEKNTLVRLGSGHPGIVRLHWAFHDEWSLYFVLDLAKNGELQSKISKLGSLSLTCARYYAAQIVDAVAYMHSRGVIHRDLKPENLLLDDDMRIKITDFGTGKILEEGSERAGTFVGTAQYVSPELLTANNTSKASDIWAVGCIVYQMIAGKFPFNGLSEYLMWQKVKNLDYTFPEGFDETAKDLIQKLLVIDPAQRLGAGEPGTPYDMDALRQHPFFAGIKWLTLWSDLAPPIESGLVKKEATPSDNGYDVGVAWEQLVGSVDDSSENNVPWIEDDGSFATNAGIVNGYPFSGGGGEIGPLDIVPTPQSTTLTVDSINAIEADELRGRPGLPTTSSNTLVNNTSQKVSHPIDIPSREDPVLRSSIISSGSGTSSSEGSPVGRLNAAMETLAVNAEPDRGRDRATTPIQLTMPPDAQWSALLIPGEDLVFHAPVELKSRTRRLTATLIPIPATQNRPKIRHLVLTTQRLVCVKLKHGRKLSVKNEALLRSPSPSAGKDFFRRDEKKDSKKDERRDDKKEDKKEDKREREKERDPRPVITSVSPKGQRAFVIMTTGKPQQYATEPLMAQRWIAEISKLIKPAEIPTNGSSAPVTRSPLLFVDNLRDTRFCPNRRFVPSVSILKGLYL</sequence>
<dbReference type="SMART" id="SM00220">
    <property type="entry name" value="S_TKc"/>
    <property type="match status" value="1"/>
</dbReference>
<evidence type="ECO:0000256" key="4">
    <source>
        <dbReference type="ARBA" id="ARBA00022679"/>
    </source>
</evidence>
<evidence type="ECO:0000256" key="6">
    <source>
        <dbReference type="ARBA" id="ARBA00022777"/>
    </source>
</evidence>
<evidence type="ECO:0000313" key="12">
    <source>
        <dbReference type="EMBL" id="PAV18905.1"/>
    </source>
</evidence>
<dbReference type="InterPro" id="IPR039046">
    <property type="entry name" value="PDPK1"/>
</dbReference>
<dbReference type="CDD" id="cd05581">
    <property type="entry name" value="STKc_PDK1"/>
    <property type="match status" value="1"/>
</dbReference>
<keyword evidence="4" id="KW-0808">Transferase</keyword>
<name>A0A286UHH0_9AGAM</name>
<dbReference type="FunFam" id="1.10.510.10:FF:000534">
    <property type="entry name" value="Serine/threonine-protein kinase PKH2"/>
    <property type="match status" value="1"/>
</dbReference>
<comment type="catalytic activity">
    <reaction evidence="8">
        <text>L-threonyl-[protein] + ATP = O-phospho-L-threonyl-[protein] + ADP + H(+)</text>
        <dbReference type="Rhea" id="RHEA:46608"/>
        <dbReference type="Rhea" id="RHEA-COMP:11060"/>
        <dbReference type="Rhea" id="RHEA-COMP:11605"/>
        <dbReference type="ChEBI" id="CHEBI:15378"/>
        <dbReference type="ChEBI" id="CHEBI:30013"/>
        <dbReference type="ChEBI" id="CHEBI:30616"/>
        <dbReference type="ChEBI" id="CHEBI:61977"/>
        <dbReference type="ChEBI" id="CHEBI:456216"/>
        <dbReference type="EC" id="2.7.11.1"/>
    </reaction>
</comment>
<dbReference type="InterPro" id="IPR050236">
    <property type="entry name" value="Ser_Thr_kinase_AGC"/>
</dbReference>
<dbReference type="EMBL" id="NBII01000005">
    <property type="protein sequence ID" value="PAV18905.1"/>
    <property type="molecule type" value="Genomic_DNA"/>
</dbReference>
<dbReference type="GO" id="GO:0004674">
    <property type="term" value="F:protein serine/threonine kinase activity"/>
    <property type="evidence" value="ECO:0007669"/>
    <property type="project" value="UniProtKB-KW"/>
</dbReference>
<comment type="catalytic activity">
    <reaction evidence="9">
        <text>L-seryl-[protein] + ATP = O-phospho-L-seryl-[protein] + ADP + H(+)</text>
        <dbReference type="Rhea" id="RHEA:17989"/>
        <dbReference type="Rhea" id="RHEA-COMP:9863"/>
        <dbReference type="Rhea" id="RHEA-COMP:11604"/>
        <dbReference type="ChEBI" id="CHEBI:15378"/>
        <dbReference type="ChEBI" id="CHEBI:29999"/>
        <dbReference type="ChEBI" id="CHEBI:30616"/>
        <dbReference type="ChEBI" id="CHEBI:83421"/>
        <dbReference type="ChEBI" id="CHEBI:456216"/>
        <dbReference type="EC" id="2.7.11.1"/>
    </reaction>
</comment>
<feature type="compositionally biased region" description="Low complexity" evidence="10">
    <location>
        <begin position="484"/>
        <end position="495"/>
    </location>
</feature>
<evidence type="ECO:0000256" key="1">
    <source>
        <dbReference type="ARBA" id="ARBA00010006"/>
    </source>
</evidence>
<keyword evidence="7" id="KW-0067">ATP-binding</keyword>
<feature type="region of interest" description="Disordered" evidence="10">
    <location>
        <begin position="475"/>
        <end position="509"/>
    </location>
</feature>
<evidence type="ECO:0000256" key="7">
    <source>
        <dbReference type="ARBA" id="ARBA00022840"/>
    </source>
</evidence>
<keyword evidence="3" id="KW-0723">Serine/threonine-protein kinase</keyword>
<accession>A0A286UHH0</accession>
<keyword evidence="5" id="KW-0547">Nucleotide-binding</keyword>
<dbReference type="GO" id="GO:0005524">
    <property type="term" value="F:ATP binding"/>
    <property type="evidence" value="ECO:0007669"/>
    <property type="project" value="UniProtKB-KW"/>
</dbReference>
<dbReference type="AlphaFoldDB" id="A0A286UHH0"/>
<comment type="similarity">
    <text evidence="1">Belongs to the protein kinase superfamily. AGC Ser/Thr protein kinase family. PDPK1 subfamily.</text>
</comment>
<dbReference type="InterPro" id="IPR000719">
    <property type="entry name" value="Prot_kinase_dom"/>
</dbReference>
<dbReference type="OrthoDB" id="347657at2759"/>
<reference evidence="12 13" key="1">
    <citation type="journal article" date="2017" name="Mol. Ecol.">
        <title>Comparative and population genomic landscape of Phellinus noxius: A hypervariable fungus causing root rot in trees.</title>
        <authorList>
            <person name="Chung C.L."/>
            <person name="Lee T.J."/>
            <person name="Akiba M."/>
            <person name="Lee H.H."/>
            <person name="Kuo T.H."/>
            <person name="Liu D."/>
            <person name="Ke H.M."/>
            <person name="Yokoi T."/>
            <person name="Roa M.B."/>
            <person name="Lu M.J."/>
            <person name="Chang Y.Y."/>
            <person name="Ann P.J."/>
            <person name="Tsai J.N."/>
            <person name="Chen C.Y."/>
            <person name="Tzean S.S."/>
            <person name="Ota Y."/>
            <person name="Hattori T."/>
            <person name="Sahashi N."/>
            <person name="Liou R.F."/>
            <person name="Kikuchi T."/>
            <person name="Tsai I.J."/>
        </authorList>
    </citation>
    <scope>NUCLEOTIDE SEQUENCE [LARGE SCALE GENOMIC DNA]</scope>
    <source>
        <strain evidence="12 13">FFPRI411160</strain>
    </source>
</reference>
<evidence type="ECO:0000259" key="11">
    <source>
        <dbReference type="PROSITE" id="PS50011"/>
    </source>
</evidence>
<evidence type="ECO:0000256" key="2">
    <source>
        <dbReference type="ARBA" id="ARBA00012513"/>
    </source>
</evidence>
<feature type="region of interest" description="Disordered" evidence="10">
    <location>
        <begin position="634"/>
        <end position="692"/>
    </location>
</feature>
<dbReference type="InterPro" id="IPR008271">
    <property type="entry name" value="Ser/Thr_kinase_AS"/>
</dbReference>
<keyword evidence="13" id="KW-1185">Reference proteome</keyword>
<keyword evidence="6 12" id="KW-0418">Kinase</keyword>
<dbReference type="PANTHER" id="PTHR24356:SF163">
    <property type="entry name" value="3-PHOSPHOINOSITIDE-DEPENDENT PROTEIN KINASE 1-RELATED"/>
    <property type="match status" value="1"/>
</dbReference>
<dbReference type="PROSITE" id="PS50011">
    <property type="entry name" value="PROTEIN_KINASE_DOM"/>
    <property type="match status" value="1"/>
</dbReference>
<comment type="caution">
    <text evidence="12">The sequence shown here is derived from an EMBL/GenBank/DDBJ whole genome shotgun (WGS) entry which is preliminary data.</text>
</comment>
<feature type="compositionally biased region" description="Basic and acidic residues" evidence="10">
    <location>
        <begin position="648"/>
        <end position="685"/>
    </location>
</feature>
<dbReference type="Proteomes" id="UP000217199">
    <property type="component" value="Unassembled WGS sequence"/>
</dbReference>
<feature type="domain" description="Protein kinase" evidence="11">
    <location>
        <begin position="105"/>
        <end position="368"/>
    </location>
</feature>
<dbReference type="InterPro" id="IPR011009">
    <property type="entry name" value="Kinase-like_dom_sf"/>
</dbReference>
<dbReference type="SUPFAM" id="SSF56112">
    <property type="entry name" value="Protein kinase-like (PK-like)"/>
    <property type="match status" value="1"/>
</dbReference>
<dbReference type="Pfam" id="PF00069">
    <property type="entry name" value="Pkinase"/>
    <property type="match status" value="1"/>
</dbReference>
<feature type="compositionally biased region" description="Basic residues" evidence="10">
    <location>
        <begin position="96"/>
        <end position="112"/>
    </location>
</feature>
<evidence type="ECO:0000256" key="9">
    <source>
        <dbReference type="ARBA" id="ARBA00048679"/>
    </source>
</evidence>